<evidence type="ECO:0000313" key="2">
    <source>
        <dbReference type="Proteomes" id="UP000251960"/>
    </source>
</evidence>
<proteinExistence type="predicted"/>
<dbReference type="AlphaFoldDB" id="A0A3L6DU75"/>
<name>A0A3L6DU75_MAIZE</name>
<dbReference type="Proteomes" id="UP000251960">
    <property type="component" value="Chromosome 8"/>
</dbReference>
<evidence type="ECO:0000313" key="1">
    <source>
        <dbReference type="EMBL" id="PWZ12009.1"/>
    </source>
</evidence>
<accession>A0A3L6DU75</accession>
<comment type="caution">
    <text evidence="1">The sequence shown here is derived from an EMBL/GenBank/DDBJ whole genome shotgun (WGS) entry which is preliminary data.</text>
</comment>
<organism evidence="1 2">
    <name type="scientific">Zea mays</name>
    <name type="common">Maize</name>
    <dbReference type="NCBI Taxonomy" id="4577"/>
    <lineage>
        <taxon>Eukaryota</taxon>
        <taxon>Viridiplantae</taxon>
        <taxon>Streptophyta</taxon>
        <taxon>Embryophyta</taxon>
        <taxon>Tracheophyta</taxon>
        <taxon>Spermatophyta</taxon>
        <taxon>Magnoliopsida</taxon>
        <taxon>Liliopsida</taxon>
        <taxon>Poales</taxon>
        <taxon>Poaceae</taxon>
        <taxon>PACMAD clade</taxon>
        <taxon>Panicoideae</taxon>
        <taxon>Andropogonodae</taxon>
        <taxon>Andropogoneae</taxon>
        <taxon>Tripsacinae</taxon>
        <taxon>Zea</taxon>
    </lineage>
</organism>
<dbReference type="EMBL" id="NCVQ01000009">
    <property type="protein sequence ID" value="PWZ12009.1"/>
    <property type="molecule type" value="Genomic_DNA"/>
</dbReference>
<protein>
    <submittedName>
        <fullName evidence="1">Uncharacterized protein</fullName>
    </submittedName>
</protein>
<reference evidence="1 2" key="1">
    <citation type="journal article" date="2018" name="Nat. Genet.">
        <title>Extensive intraspecific gene order and gene structural variations between Mo17 and other maize genomes.</title>
        <authorList>
            <person name="Sun S."/>
            <person name="Zhou Y."/>
            <person name="Chen J."/>
            <person name="Shi J."/>
            <person name="Zhao H."/>
            <person name="Zhao H."/>
            <person name="Song W."/>
            <person name="Zhang M."/>
            <person name="Cui Y."/>
            <person name="Dong X."/>
            <person name="Liu H."/>
            <person name="Ma X."/>
            <person name="Jiao Y."/>
            <person name="Wang B."/>
            <person name="Wei X."/>
            <person name="Stein J.C."/>
            <person name="Glaubitz J.C."/>
            <person name="Lu F."/>
            <person name="Yu G."/>
            <person name="Liang C."/>
            <person name="Fengler K."/>
            <person name="Li B."/>
            <person name="Rafalski A."/>
            <person name="Schnable P.S."/>
            <person name="Ware D.H."/>
            <person name="Buckler E.S."/>
            <person name="Lai J."/>
        </authorList>
    </citation>
    <scope>NUCLEOTIDE SEQUENCE [LARGE SCALE GENOMIC DNA]</scope>
    <source>
        <strain evidence="2">cv. Missouri 17</strain>
        <tissue evidence="1">Seedling</tissue>
    </source>
</reference>
<gene>
    <name evidence="1" type="ORF">Zm00014a_037004</name>
</gene>
<sequence length="87" mass="9154">MEASAGLVADSHNRNELIFGLVAGRRAGSPPHLATTSYYVPPAVGALAGRSCSGEKQIHSPSTCEESEEEDVSTGEKLMFSTLIFVS</sequence>